<feature type="domain" description="THIF-type NAD/FAD binding fold" evidence="2">
    <location>
        <begin position="10"/>
        <end position="232"/>
    </location>
</feature>
<dbReference type="InterPro" id="IPR045886">
    <property type="entry name" value="ThiF/MoeB/HesA"/>
</dbReference>
<keyword evidence="3" id="KW-0808">Transferase</keyword>
<proteinExistence type="inferred from homology"/>
<name>A0A841HW93_9DEIO</name>
<dbReference type="Pfam" id="PF00899">
    <property type="entry name" value="ThiF"/>
    <property type="match status" value="1"/>
</dbReference>
<dbReference type="Gene3D" id="3.40.50.720">
    <property type="entry name" value="NAD(P)-binding Rossmann-like Domain"/>
    <property type="match status" value="1"/>
</dbReference>
<dbReference type="SUPFAM" id="SSF69572">
    <property type="entry name" value="Activating enzymes of the ubiquitin-like proteins"/>
    <property type="match status" value="1"/>
</dbReference>
<dbReference type="PANTHER" id="PTHR10953:SF102">
    <property type="entry name" value="ADENYLYLTRANSFERASE AND SULFURTRANSFERASE MOCS3"/>
    <property type="match status" value="1"/>
</dbReference>
<dbReference type="InterPro" id="IPR000594">
    <property type="entry name" value="ThiF_NAD_FAD-bd"/>
</dbReference>
<keyword evidence="4" id="KW-1185">Reference proteome</keyword>
<dbReference type="InterPro" id="IPR035985">
    <property type="entry name" value="Ubiquitin-activating_enz"/>
</dbReference>
<dbReference type="GO" id="GO:0005829">
    <property type="term" value="C:cytosol"/>
    <property type="evidence" value="ECO:0007669"/>
    <property type="project" value="TreeGrafter"/>
</dbReference>
<dbReference type="Proteomes" id="UP000569951">
    <property type="component" value="Unassembled WGS sequence"/>
</dbReference>
<protein>
    <submittedName>
        <fullName evidence="3">Adenylyltransferase/sulfurtransferase</fullName>
    </submittedName>
</protein>
<evidence type="ECO:0000313" key="4">
    <source>
        <dbReference type="Proteomes" id="UP000569951"/>
    </source>
</evidence>
<dbReference type="GO" id="GO:0004792">
    <property type="term" value="F:thiosulfate-cyanide sulfurtransferase activity"/>
    <property type="evidence" value="ECO:0007669"/>
    <property type="project" value="TreeGrafter"/>
</dbReference>
<gene>
    <name evidence="3" type="ORF">HNR42_000336</name>
</gene>
<dbReference type="GO" id="GO:0016779">
    <property type="term" value="F:nucleotidyltransferase activity"/>
    <property type="evidence" value="ECO:0007669"/>
    <property type="project" value="UniProtKB-KW"/>
</dbReference>
<dbReference type="CDD" id="cd00757">
    <property type="entry name" value="ThiF_MoeB_HesA_family"/>
    <property type="match status" value="1"/>
</dbReference>
<reference evidence="3 4" key="1">
    <citation type="submission" date="2020-08" db="EMBL/GenBank/DDBJ databases">
        <title>Genomic Encyclopedia of Type Strains, Phase IV (KMG-IV): sequencing the most valuable type-strain genomes for metagenomic binning, comparative biology and taxonomic classification.</title>
        <authorList>
            <person name="Goeker M."/>
        </authorList>
    </citation>
    <scope>NUCLEOTIDE SEQUENCE [LARGE SCALE GENOMIC DNA]</scope>
    <source>
        <strain evidence="3 4">DSM 21458</strain>
    </source>
</reference>
<organism evidence="3 4">
    <name type="scientific">Deinobacterium chartae</name>
    <dbReference type="NCBI Taxonomy" id="521158"/>
    <lineage>
        <taxon>Bacteria</taxon>
        <taxon>Thermotogati</taxon>
        <taxon>Deinococcota</taxon>
        <taxon>Deinococci</taxon>
        <taxon>Deinococcales</taxon>
        <taxon>Deinococcaceae</taxon>
        <taxon>Deinobacterium</taxon>
    </lineage>
</organism>
<evidence type="ECO:0000256" key="1">
    <source>
        <dbReference type="ARBA" id="ARBA00009919"/>
    </source>
</evidence>
<evidence type="ECO:0000313" key="3">
    <source>
        <dbReference type="EMBL" id="MBB6096924.1"/>
    </source>
</evidence>
<keyword evidence="3" id="KW-0548">Nucleotidyltransferase</keyword>
<dbReference type="GO" id="GO:0008146">
    <property type="term" value="F:sulfotransferase activity"/>
    <property type="evidence" value="ECO:0007669"/>
    <property type="project" value="TreeGrafter"/>
</dbReference>
<sequence>MLSRNEIGRYSRQLLLPGWDRAVQERLLEARVLVVGSGGLGTPVLTYLAGAGVGHLGLCEFDTVSLSNLQRQTLFATHDVGRPKAEVAAARLQQLNPYTRVLRLGRLEAQRSAALVQDFDLVLDCSDNAEARYLVSDSCAALGRSWVWGAAEGFEGMVSTFDADFTLRDLFPQLEEVRADCDTVGVVGPLLGVVGSTMALEALRLLTGLGESLRGRLWTYDALSGEARTLRLR</sequence>
<accession>A0A841HW93</accession>
<dbReference type="RefSeq" id="WP_183983826.1">
    <property type="nucleotide sequence ID" value="NZ_JACHHG010000001.1"/>
</dbReference>
<dbReference type="PANTHER" id="PTHR10953">
    <property type="entry name" value="UBIQUITIN-ACTIVATING ENZYME E1"/>
    <property type="match status" value="1"/>
</dbReference>
<comment type="similarity">
    <text evidence="1">Belongs to the HesA/MoeB/ThiF family.</text>
</comment>
<comment type="caution">
    <text evidence="3">The sequence shown here is derived from an EMBL/GenBank/DDBJ whole genome shotgun (WGS) entry which is preliminary data.</text>
</comment>
<dbReference type="FunFam" id="3.40.50.720:FF:000080">
    <property type="entry name" value="Thiazole biosynthesis adenylyltransferase ThiF"/>
    <property type="match status" value="1"/>
</dbReference>
<dbReference type="EMBL" id="JACHHG010000001">
    <property type="protein sequence ID" value="MBB6096924.1"/>
    <property type="molecule type" value="Genomic_DNA"/>
</dbReference>
<dbReference type="GO" id="GO:0008641">
    <property type="term" value="F:ubiquitin-like modifier activating enzyme activity"/>
    <property type="evidence" value="ECO:0007669"/>
    <property type="project" value="InterPro"/>
</dbReference>
<dbReference type="AlphaFoldDB" id="A0A841HW93"/>
<evidence type="ECO:0000259" key="2">
    <source>
        <dbReference type="Pfam" id="PF00899"/>
    </source>
</evidence>